<proteinExistence type="predicted"/>
<evidence type="ECO:0000313" key="6">
    <source>
        <dbReference type="Proteomes" id="UP000001555"/>
    </source>
</evidence>
<dbReference type="VEuPathDB" id="VectorBase:ISCI021096"/>
<dbReference type="InParanoid" id="B7Q6Y0"/>
<dbReference type="EMBL" id="ABJB010105842">
    <property type="status" value="NOT_ANNOTATED_CDS"/>
    <property type="molecule type" value="Genomic_DNA"/>
</dbReference>
<sequence length="268" mass="31183">MDLDVRREQHLPRKKGKPRRARKQSTTSKEHEAGDTKDADRSEQRTGSVSDEQTSTPTDKNQGAPKNKAASLMQQHRTAWQNEFQKLRDAEEKLKNDIVDKLREEPADWTEEDYAVVQHVLEQYPSQLANRRALIMDWLRRHYKKRSILDISAYMTWCQNQRFHREKVQSCLQEWERARVQWLARAKQASKGTSPLQRNPAKLRVPPPIRRTVYDTTGQPSTDASPGLWMSRQVPVWKNPPALRSKVQRPTTGKKIPARGGKNKVRHV</sequence>
<dbReference type="EMBL" id="ABJB010267508">
    <property type="status" value="NOT_ANNOTATED_CDS"/>
    <property type="molecule type" value="Genomic_DNA"/>
</dbReference>
<dbReference type="VEuPathDB" id="VectorBase:ISCP_006370"/>
<feature type="region of interest" description="Disordered" evidence="3">
    <location>
        <begin position="244"/>
        <end position="268"/>
    </location>
</feature>
<dbReference type="InterPro" id="IPR039902">
    <property type="entry name" value="CCDC148/CCDC112"/>
</dbReference>
<protein>
    <submittedName>
        <fullName evidence="4 5">Uncharacterized protein</fullName>
    </submittedName>
</protein>
<evidence type="ECO:0000313" key="4">
    <source>
        <dbReference type="EMBL" id="EEC14602.1"/>
    </source>
</evidence>
<dbReference type="EnsemblMetazoa" id="ISCW021096-RA">
    <property type="protein sequence ID" value="ISCW021096-PA"/>
    <property type="gene ID" value="ISCW021096"/>
</dbReference>
<dbReference type="Proteomes" id="UP000001555">
    <property type="component" value="Unassembled WGS sequence"/>
</dbReference>
<feature type="region of interest" description="Disordered" evidence="3">
    <location>
        <begin position="1"/>
        <end position="75"/>
    </location>
</feature>
<dbReference type="OrthoDB" id="448087at2759"/>
<dbReference type="VEuPathDB" id="VectorBase:ISCW021096"/>
<feature type="coiled-coil region" evidence="2">
    <location>
        <begin position="77"/>
        <end position="104"/>
    </location>
</feature>
<dbReference type="EMBL" id="DS870672">
    <property type="protein sequence ID" value="EEC14602.1"/>
    <property type="molecule type" value="Genomic_DNA"/>
</dbReference>
<evidence type="ECO:0000313" key="5">
    <source>
        <dbReference type="EnsemblMetazoa" id="ISCW021096-PA"/>
    </source>
</evidence>
<accession>B7Q6Y0</accession>
<reference evidence="5" key="2">
    <citation type="submission" date="2020-05" db="UniProtKB">
        <authorList>
            <consortium name="EnsemblMetazoa"/>
        </authorList>
    </citation>
    <scope>IDENTIFICATION</scope>
    <source>
        <strain evidence="5">wikel</strain>
    </source>
</reference>
<gene>
    <name evidence="4" type="ORF">IscW_ISCW021096</name>
</gene>
<dbReference type="HOGENOM" id="CLU_1039310_0_0_1"/>
<dbReference type="PaxDb" id="6945-B7Q6Y0"/>
<dbReference type="AlphaFoldDB" id="B7Q6Y0"/>
<feature type="compositionally biased region" description="Basic residues" evidence="3">
    <location>
        <begin position="12"/>
        <end position="23"/>
    </location>
</feature>
<feature type="compositionally biased region" description="Basic and acidic residues" evidence="3">
    <location>
        <begin position="1"/>
        <end position="11"/>
    </location>
</feature>
<organism>
    <name type="scientific">Ixodes scapularis</name>
    <name type="common">Black-legged tick</name>
    <name type="synonym">Deer tick</name>
    <dbReference type="NCBI Taxonomy" id="6945"/>
    <lineage>
        <taxon>Eukaryota</taxon>
        <taxon>Metazoa</taxon>
        <taxon>Ecdysozoa</taxon>
        <taxon>Arthropoda</taxon>
        <taxon>Chelicerata</taxon>
        <taxon>Arachnida</taxon>
        <taxon>Acari</taxon>
        <taxon>Parasitiformes</taxon>
        <taxon>Ixodida</taxon>
        <taxon>Ixodoidea</taxon>
        <taxon>Ixodidae</taxon>
        <taxon>Ixodinae</taxon>
        <taxon>Ixodes</taxon>
    </lineage>
</organism>
<keyword evidence="1 2" id="KW-0175">Coiled coil</keyword>
<feature type="compositionally biased region" description="Basic and acidic residues" evidence="3">
    <location>
        <begin position="28"/>
        <end position="44"/>
    </location>
</feature>
<reference evidence="4 6" key="1">
    <citation type="submission" date="2008-03" db="EMBL/GenBank/DDBJ databases">
        <title>Annotation of Ixodes scapularis.</title>
        <authorList>
            <consortium name="Ixodes scapularis Genome Project Consortium"/>
            <person name="Caler E."/>
            <person name="Hannick L.I."/>
            <person name="Bidwell S."/>
            <person name="Joardar V."/>
            <person name="Thiagarajan M."/>
            <person name="Amedeo P."/>
            <person name="Galinsky K.J."/>
            <person name="Schobel S."/>
            <person name="Inman J."/>
            <person name="Hostetler J."/>
            <person name="Miller J."/>
            <person name="Hammond M."/>
            <person name="Megy K."/>
            <person name="Lawson D."/>
            <person name="Kodira C."/>
            <person name="Sutton G."/>
            <person name="Meyer J."/>
            <person name="Hill C.A."/>
            <person name="Birren B."/>
            <person name="Nene V."/>
            <person name="Collins F."/>
            <person name="Alarcon-Chaidez F."/>
            <person name="Wikel S."/>
            <person name="Strausberg R."/>
        </authorList>
    </citation>
    <scope>NUCLEOTIDE SEQUENCE [LARGE SCALE GENOMIC DNA]</scope>
    <source>
        <strain evidence="6">Wikel</strain>
        <strain evidence="4">Wikel colony</strain>
    </source>
</reference>
<dbReference type="PANTHER" id="PTHR21549">
    <property type="entry name" value="MUTATED IN BLADDER CANCER 1"/>
    <property type="match status" value="1"/>
</dbReference>
<evidence type="ECO:0000256" key="2">
    <source>
        <dbReference type="SAM" id="Coils"/>
    </source>
</evidence>
<dbReference type="PANTHER" id="PTHR21549:SF1">
    <property type="entry name" value="COILED-COIL DOMAIN-CONTAINING PROTEIN 148"/>
    <property type="match status" value="1"/>
</dbReference>
<evidence type="ECO:0000256" key="1">
    <source>
        <dbReference type="ARBA" id="ARBA00023054"/>
    </source>
</evidence>
<evidence type="ECO:0000256" key="3">
    <source>
        <dbReference type="SAM" id="MobiDB-lite"/>
    </source>
</evidence>
<dbReference type="EMBL" id="ABJB010453073">
    <property type="status" value="NOT_ANNOTATED_CDS"/>
    <property type="molecule type" value="Genomic_DNA"/>
</dbReference>
<name>B7Q6Y0_IXOSC</name>
<feature type="compositionally biased region" description="Polar residues" evidence="3">
    <location>
        <begin position="45"/>
        <end position="61"/>
    </location>
</feature>
<keyword evidence="6" id="KW-1185">Reference proteome</keyword>
<dbReference type="EMBL" id="ABJB010325651">
    <property type="status" value="NOT_ANNOTATED_CDS"/>
    <property type="molecule type" value="Genomic_DNA"/>
</dbReference>